<proteinExistence type="predicted"/>
<dbReference type="OrthoDB" id="1749752at2759"/>
<dbReference type="EMBL" id="BKCP01002225">
    <property type="protein sequence ID" value="GER28035.1"/>
    <property type="molecule type" value="Genomic_DNA"/>
</dbReference>
<accession>A0A5A7P547</accession>
<evidence type="ECO:0000313" key="2">
    <source>
        <dbReference type="Proteomes" id="UP000325081"/>
    </source>
</evidence>
<keyword evidence="2" id="KW-1185">Reference proteome</keyword>
<comment type="caution">
    <text evidence="1">The sequence shown here is derived from an EMBL/GenBank/DDBJ whole genome shotgun (WGS) entry which is preliminary data.</text>
</comment>
<dbReference type="Proteomes" id="UP000325081">
    <property type="component" value="Unassembled WGS sequence"/>
</dbReference>
<sequence>MPKTLALIAVHKQTAASRSASPWIRVQHGVFGGVPIVMSINPPSKSAHTPNFSVSLGQVALPWLGPAGGEGQSDFGLGGGGVGLGVGQVPHALDRVKKTTFSARKMAIDEEFFVLP</sequence>
<gene>
    <name evidence="1" type="ORF">STAS_03795</name>
</gene>
<organism evidence="1 2">
    <name type="scientific">Striga asiatica</name>
    <name type="common">Asiatic witchweed</name>
    <name type="synonym">Buchnera asiatica</name>
    <dbReference type="NCBI Taxonomy" id="4170"/>
    <lineage>
        <taxon>Eukaryota</taxon>
        <taxon>Viridiplantae</taxon>
        <taxon>Streptophyta</taxon>
        <taxon>Embryophyta</taxon>
        <taxon>Tracheophyta</taxon>
        <taxon>Spermatophyta</taxon>
        <taxon>Magnoliopsida</taxon>
        <taxon>eudicotyledons</taxon>
        <taxon>Gunneridae</taxon>
        <taxon>Pentapetalae</taxon>
        <taxon>asterids</taxon>
        <taxon>lamiids</taxon>
        <taxon>Lamiales</taxon>
        <taxon>Orobanchaceae</taxon>
        <taxon>Buchnereae</taxon>
        <taxon>Striga</taxon>
    </lineage>
</organism>
<evidence type="ECO:0000313" key="1">
    <source>
        <dbReference type="EMBL" id="GER28035.1"/>
    </source>
</evidence>
<dbReference type="AlphaFoldDB" id="A0A5A7P547"/>
<name>A0A5A7P547_STRAF</name>
<reference evidence="2" key="1">
    <citation type="journal article" date="2019" name="Curr. Biol.">
        <title>Genome Sequence of Striga asiatica Provides Insight into the Evolution of Plant Parasitism.</title>
        <authorList>
            <person name="Yoshida S."/>
            <person name="Kim S."/>
            <person name="Wafula E.K."/>
            <person name="Tanskanen J."/>
            <person name="Kim Y.M."/>
            <person name="Honaas L."/>
            <person name="Yang Z."/>
            <person name="Spallek T."/>
            <person name="Conn C.E."/>
            <person name="Ichihashi Y."/>
            <person name="Cheong K."/>
            <person name="Cui S."/>
            <person name="Der J.P."/>
            <person name="Gundlach H."/>
            <person name="Jiao Y."/>
            <person name="Hori C."/>
            <person name="Ishida J.K."/>
            <person name="Kasahara H."/>
            <person name="Kiba T."/>
            <person name="Kim M.S."/>
            <person name="Koo N."/>
            <person name="Laohavisit A."/>
            <person name="Lee Y.H."/>
            <person name="Lumba S."/>
            <person name="McCourt P."/>
            <person name="Mortimer J.C."/>
            <person name="Mutuku J.M."/>
            <person name="Nomura T."/>
            <person name="Sasaki-Sekimoto Y."/>
            <person name="Seto Y."/>
            <person name="Wang Y."/>
            <person name="Wakatake T."/>
            <person name="Sakakibara H."/>
            <person name="Demura T."/>
            <person name="Yamaguchi S."/>
            <person name="Yoneyama K."/>
            <person name="Manabe R.I."/>
            <person name="Nelson D.C."/>
            <person name="Schulman A.H."/>
            <person name="Timko M.P."/>
            <person name="dePamphilis C.W."/>
            <person name="Choi D."/>
            <person name="Shirasu K."/>
        </authorList>
    </citation>
    <scope>NUCLEOTIDE SEQUENCE [LARGE SCALE GENOMIC DNA]</scope>
    <source>
        <strain evidence="2">cv. UVA1</strain>
    </source>
</reference>
<protein>
    <submittedName>
        <fullName evidence="1">Amino acid adenylation domain-containing protein</fullName>
    </submittedName>
</protein>